<dbReference type="InterPro" id="IPR009057">
    <property type="entry name" value="Homeodomain-like_sf"/>
</dbReference>
<sequence length="215" mass="24707">MKGATSKAEPAGRGSLEGWLNAAYESLTESGVDAVRVMPLAKKLNLSRTSFYWFFEDRDALLVALIEQWKNKNTFNLVTQSQAYAESITEAILNVFDCWLNSELFDSQFEFAMRSWALQSPEVAQEIGEADAQRVEALRQMFDRFGFEDDAAITRARSIYLTQIGYISMKTREPLAQRMRYIPEYLKIFTGREPEARELERFYQRNGFSSADLNA</sequence>
<dbReference type="EMBL" id="WOWR01000001">
    <property type="protein sequence ID" value="KAF0256858.1"/>
    <property type="molecule type" value="Genomic_DNA"/>
</dbReference>
<reference evidence="6 7" key="1">
    <citation type="submission" date="2016-04" db="EMBL/GenBank/DDBJ databases">
        <authorList>
            <person name="Qiu J."/>
        </authorList>
    </citation>
    <scope>NUCLEOTIDE SEQUENCE [LARGE SCALE GENOMIC DNA]</scope>
    <source>
        <strain evidence="6 7">JQ581</strain>
    </source>
</reference>
<dbReference type="Pfam" id="PF00440">
    <property type="entry name" value="TetR_N"/>
    <property type="match status" value="1"/>
</dbReference>
<protein>
    <submittedName>
        <fullName evidence="4">TetR family transcriptional regulator</fullName>
    </submittedName>
    <submittedName>
        <fullName evidence="5">TetR/AcrR family transcriptional regulator</fullName>
    </submittedName>
</protein>
<dbReference type="PROSITE" id="PS50977">
    <property type="entry name" value="HTH_TETR_2"/>
    <property type="match status" value="1"/>
</dbReference>
<dbReference type="Proteomes" id="UP000076857">
    <property type="component" value="Chromosome"/>
</dbReference>
<evidence type="ECO:0000259" key="3">
    <source>
        <dbReference type="PROSITE" id="PS50977"/>
    </source>
</evidence>
<name>A0A166LF82_PSEPU</name>
<evidence type="ECO:0000256" key="1">
    <source>
        <dbReference type="ARBA" id="ARBA00023125"/>
    </source>
</evidence>
<proteinExistence type="predicted"/>
<dbReference type="Proteomes" id="UP000442695">
    <property type="component" value="Unassembled WGS sequence"/>
</dbReference>
<reference evidence="5" key="4">
    <citation type="submission" date="2023-03" db="EMBL/GenBank/DDBJ databases">
        <title>Draft assemblies of triclosan tolerant bacteria isolated from returned activated sludge.</title>
        <authorList>
            <person name="Van Hamelsveld S."/>
        </authorList>
    </citation>
    <scope>NUCLEOTIDE SEQUENCE</scope>
    <source>
        <strain evidence="5">GW210012_S60</strain>
    </source>
</reference>
<evidence type="ECO:0000313" key="7">
    <source>
        <dbReference type="Proteomes" id="UP000076857"/>
    </source>
</evidence>
<evidence type="ECO:0000313" key="4">
    <source>
        <dbReference type="EMBL" id="KAF0256858.1"/>
    </source>
</evidence>
<reference evidence="4 8" key="2">
    <citation type="submission" date="2019-12" db="EMBL/GenBank/DDBJ databases">
        <authorList>
            <person name="Woiski C."/>
        </authorList>
    </citation>
    <scope>NUCLEOTIDE SEQUENCE [LARGE SCALE GENOMIC DNA]</scope>
    <source>
        <strain evidence="4 8">BOE100</strain>
    </source>
</reference>
<dbReference type="EMBL" id="JARJLO010000142">
    <property type="protein sequence ID" value="MDF3870716.1"/>
    <property type="molecule type" value="Genomic_DNA"/>
</dbReference>
<dbReference type="EMBL" id="CP050951">
    <property type="protein sequence ID" value="QJQ12854.1"/>
    <property type="molecule type" value="Genomic_DNA"/>
</dbReference>
<organism evidence="4 8">
    <name type="scientific">Pseudomonas putida</name>
    <name type="common">Arthrobacter siderocapsulatus</name>
    <dbReference type="NCBI Taxonomy" id="303"/>
    <lineage>
        <taxon>Bacteria</taxon>
        <taxon>Pseudomonadati</taxon>
        <taxon>Pseudomonadota</taxon>
        <taxon>Gammaproteobacteria</taxon>
        <taxon>Pseudomonadales</taxon>
        <taxon>Pseudomonadaceae</taxon>
        <taxon>Pseudomonas</taxon>
    </lineage>
</organism>
<evidence type="ECO:0000313" key="5">
    <source>
        <dbReference type="EMBL" id="MDF3870716.1"/>
    </source>
</evidence>
<feature type="domain" description="HTH tetR-type" evidence="3">
    <location>
        <begin position="13"/>
        <end position="73"/>
    </location>
</feature>
<dbReference type="AlphaFoldDB" id="A0A166LF82"/>
<dbReference type="OrthoDB" id="4541465at2"/>
<feature type="DNA-binding region" description="H-T-H motif" evidence="2">
    <location>
        <begin position="36"/>
        <end position="55"/>
    </location>
</feature>
<dbReference type="GeneID" id="45526219"/>
<keyword evidence="1 2" id="KW-0238">DNA-binding</keyword>
<evidence type="ECO:0000256" key="2">
    <source>
        <dbReference type="PROSITE-ProRule" id="PRU00335"/>
    </source>
</evidence>
<evidence type="ECO:0000313" key="6">
    <source>
        <dbReference type="EMBL" id="QJQ12854.1"/>
    </source>
</evidence>
<reference evidence="6 7" key="3">
    <citation type="submission" date="2020-04" db="EMBL/GenBank/DDBJ databases">
        <title>Complete genome sequence of Pseudomonas putida strain JQ581.</title>
        <authorList>
            <person name="Mu Y."/>
        </authorList>
    </citation>
    <scope>NUCLEOTIDE SEQUENCE [LARGE SCALE GENOMIC DNA]</scope>
    <source>
        <strain evidence="6 7">JQ581</strain>
    </source>
</reference>
<evidence type="ECO:0000313" key="8">
    <source>
        <dbReference type="Proteomes" id="UP000442695"/>
    </source>
</evidence>
<dbReference type="Proteomes" id="UP001217741">
    <property type="component" value="Unassembled WGS sequence"/>
</dbReference>
<dbReference type="InterPro" id="IPR001647">
    <property type="entry name" value="HTH_TetR"/>
</dbReference>
<dbReference type="GO" id="GO:0003677">
    <property type="term" value="F:DNA binding"/>
    <property type="evidence" value="ECO:0007669"/>
    <property type="project" value="UniProtKB-UniRule"/>
</dbReference>
<accession>A0A166LF82</accession>
<dbReference type="SUPFAM" id="SSF46689">
    <property type="entry name" value="Homeodomain-like"/>
    <property type="match status" value="1"/>
</dbReference>
<dbReference type="Gene3D" id="1.10.357.10">
    <property type="entry name" value="Tetracycline Repressor, domain 2"/>
    <property type="match status" value="1"/>
</dbReference>
<dbReference type="RefSeq" id="WP_016501671.1">
    <property type="nucleotide sequence ID" value="NZ_BBQL01000053.1"/>
</dbReference>
<gene>
    <name evidence="6" type="ORF">A3L25_026865</name>
    <name evidence="4" type="ORF">GN299_01530</name>
    <name evidence="5" type="ORF">P3W50_09550</name>
</gene>